<dbReference type="Proteomes" id="UP001158576">
    <property type="component" value="Chromosome 2"/>
</dbReference>
<evidence type="ECO:0000256" key="1">
    <source>
        <dbReference type="SAM" id="MobiDB-lite"/>
    </source>
</evidence>
<feature type="compositionally biased region" description="Basic and acidic residues" evidence="1">
    <location>
        <begin position="21"/>
        <end position="33"/>
    </location>
</feature>
<feature type="region of interest" description="Disordered" evidence="1">
    <location>
        <begin position="1"/>
        <end position="34"/>
    </location>
</feature>
<keyword evidence="3" id="KW-1185">Reference proteome</keyword>
<gene>
    <name evidence="2" type="ORF">OKIOD_LOCUS14875</name>
</gene>
<name>A0ABN7T5L9_OIKDI</name>
<reference evidence="2 3" key="1">
    <citation type="submission" date="2021-04" db="EMBL/GenBank/DDBJ databases">
        <authorList>
            <person name="Bliznina A."/>
        </authorList>
    </citation>
    <scope>NUCLEOTIDE SEQUENCE [LARGE SCALE GENOMIC DNA]</scope>
</reference>
<feature type="compositionally biased region" description="Low complexity" evidence="1">
    <location>
        <begin position="1"/>
        <end position="12"/>
    </location>
</feature>
<evidence type="ECO:0000313" key="2">
    <source>
        <dbReference type="EMBL" id="CAG5111839.1"/>
    </source>
</evidence>
<evidence type="ECO:0000313" key="3">
    <source>
        <dbReference type="Proteomes" id="UP001158576"/>
    </source>
</evidence>
<proteinExistence type="predicted"/>
<sequence length="78" mass="8650">MESLSSNSGSDSADVDEAMAEEDHEKIHKKDNIDDVNAAEQEMMEVDFAADAMEMAEMADMQEQDAEMDMAMNELGNE</sequence>
<accession>A0ABN7T5L9</accession>
<dbReference type="EMBL" id="OU015567">
    <property type="protein sequence ID" value="CAG5111839.1"/>
    <property type="molecule type" value="Genomic_DNA"/>
</dbReference>
<organism evidence="2 3">
    <name type="scientific">Oikopleura dioica</name>
    <name type="common">Tunicate</name>
    <dbReference type="NCBI Taxonomy" id="34765"/>
    <lineage>
        <taxon>Eukaryota</taxon>
        <taxon>Metazoa</taxon>
        <taxon>Chordata</taxon>
        <taxon>Tunicata</taxon>
        <taxon>Appendicularia</taxon>
        <taxon>Copelata</taxon>
        <taxon>Oikopleuridae</taxon>
        <taxon>Oikopleura</taxon>
    </lineage>
</organism>
<protein>
    <submittedName>
        <fullName evidence="2">Oidioi.mRNA.OKI2018_I69.chr2.g6110.t1.cds</fullName>
    </submittedName>
</protein>